<evidence type="ECO:0000313" key="1">
    <source>
        <dbReference type="EMBL" id="MZU09461.1"/>
    </source>
</evidence>
<name>A0A6B1XF10_BIFLN</name>
<gene>
    <name evidence="1" type="primary">dptG</name>
    <name evidence="1" type="ORF">GUA24_11035</name>
</gene>
<dbReference type="Proteomes" id="UP000638311">
    <property type="component" value="Unassembled WGS sequence"/>
</dbReference>
<dbReference type="NCBIfam" id="TIGR03236">
    <property type="entry name" value="dnd_assoc_1"/>
    <property type="match status" value="1"/>
</dbReference>
<dbReference type="AlphaFoldDB" id="A0A6B1XF10"/>
<comment type="caution">
    <text evidence="1">The sequence shown here is derived from an EMBL/GenBank/DDBJ whole genome shotgun (WGS) entry which is preliminary data.</text>
</comment>
<reference evidence="1" key="1">
    <citation type="journal article" date="2019" name="Nat. Med.">
        <title>A library of human gut bacterial isolates paired with longitudinal multiomics data enables mechanistic microbiome research.</title>
        <authorList>
            <person name="Poyet M."/>
            <person name="Groussin M."/>
            <person name="Gibbons S.M."/>
            <person name="Avila-Pacheco J."/>
            <person name="Jiang X."/>
            <person name="Kearney S.M."/>
            <person name="Perrotta A.R."/>
            <person name="Berdy B."/>
            <person name="Zhao S."/>
            <person name="Lieberman T.D."/>
            <person name="Swanson P.K."/>
            <person name="Smith M."/>
            <person name="Roesemann S."/>
            <person name="Alexander J.E."/>
            <person name="Rich S.A."/>
            <person name="Livny J."/>
            <person name="Vlamakis H."/>
            <person name="Clish C."/>
            <person name="Bullock K."/>
            <person name="Deik A."/>
            <person name="Scott J."/>
            <person name="Pierce K.A."/>
            <person name="Xavier R.J."/>
            <person name="Alm E.J."/>
        </authorList>
    </citation>
    <scope>NUCLEOTIDE SEQUENCE</scope>
    <source>
        <strain evidence="1">BIOML-A409</strain>
    </source>
</reference>
<organism evidence="1 2">
    <name type="scientific">Bifidobacterium longum</name>
    <dbReference type="NCBI Taxonomy" id="216816"/>
    <lineage>
        <taxon>Bacteria</taxon>
        <taxon>Bacillati</taxon>
        <taxon>Actinomycetota</taxon>
        <taxon>Actinomycetes</taxon>
        <taxon>Bifidobacteriales</taxon>
        <taxon>Bifidobacteriaceae</taxon>
        <taxon>Bifidobacterium</taxon>
    </lineage>
</organism>
<dbReference type="InterPro" id="IPR017645">
    <property type="entry name" value="Dnd_assoc_1"/>
</dbReference>
<accession>A0A6B1XF10</accession>
<protein>
    <submittedName>
        <fullName evidence="1">DNA phosphorothioation-dependent restriction protein DptG</fullName>
    </submittedName>
</protein>
<sequence length="442" mass="51712">MNNLVSELGRALNFDKTLKYKHDISTWLLPFYTRNPERVKFTEGFGAIVGVIARQLNGESVEMIQKPFALTSTSLETTVDTEKVAELFDRSNYQQMQSAKLLQYQPLSTDQQSKGEIRLGLFLIQLLKLQDNQDFVNAFKAEQPFNLYEKILYESLANSDEHTQGTDMVFTFYDHEWFSKCFSRDIQHFLTNKDYFYQHIDELLEFYYFTYVIQLISRISDATEQETIIPLYFTLENEPVSQSRLSIQQGYQLVYQHGQDLLVDMDVINYLNALIPADCFYWKSQILDETFKYRMELMDNLKQFIEAYREQVPEGKLDDIEFNYTSLPSAINTLRMILEKQKGAPDSRYAKSLDEIAQQGYIRQHGRLGRVFSLSNQTVLMLTAAIVGNHKMLLKDVFNELQQRGVYFDRLSRERVIRLFERVNVLEKLSDSGDAQYVKGIL</sequence>
<dbReference type="EMBL" id="WXDR01000060">
    <property type="protein sequence ID" value="MZU09461.1"/>
    <property type="molecule type" value="Genomic_DNA"/>
</dbReference>
<evidence type="ECO:0000313" key="2">
    <source>
        <dbReference type="Proteomes" id="UP000638311"/>
    </source>
</evidence>
<proteinExistence type="predicted"/>